<keyword evidence="2" id="KW-1185">Reference proteome</keyword>
<sequence length="129" mass="14983">MSAERWNDERLDRLADRIEDLLEMSQRHDRLIESNARTAESNAQAAQRHDRILESNAQAAQRQERLIESNARVIQTLANTSAGAREDWQQQQAIILQHQEEIRGLQTENRRILDILLNQQNQGEDSTDD</sequence>
<proteinExistence type="predicted"/>
<gene>
    <name evidence="1" type="ORF">BI308_15930</name>
</gene>
<dbReference type="EMBL" id="MLAW01000028">
    <property type="protein sequence ID" value="OJJ24638.1"/>
    <property type="molecule type" value="Genomic_DNA"/>
</dbReference>
<protein>
    <submittedName>
        <fullName evidence="1">Uncharacterized protein</fullName>
    </submittedName>
</protein>
<name>A0A1L9QPM7_9CYAN</name>
<evidence type="ECO:0000313" key="1">
    <source>
        <dbReference type="EMBL" id="OJJ24638.1"/>
    </source>
</evidence>
<comment type="caution">
    <text evidence="1">The sequence shown here is derived from an EMBL/GenBank/DDBJ whole genome shotgun (WGS) entry which is preliminary data.</text>
</comment>
<evidence type="ECO:0000313" key="2">
    <source>
        <dbReference type="Proteomes" id="UP000183940"/>
    </source>
</evidence>
<organism evidence="1 2">
    <name type="scientific">Roseofilum reptotaenium AO1-A</name>
    <dbReference type="NCBI Taxonomy" id="1925591"/>
    <lineage>
        <taxon>Bacteria</taxon>
        <taxon>Bacillati</taxon>
        <taxon>Cyanobacteriota</taxon>
        <taxon>Cyanophyceae</taxon>
        <taxon>Desertifilales</taxon>
        <taxon>Desertifilaceae</taxon>
        <taxon>Roseofilum</taxon>
    </lineage>
</organism>
<dbReference type="Proteomes" id="UP000183940">
    <property type="component" value="Unassembled WGS sequence"/>
</dbReference>
<reference evidence="1" key="1">
    <citation type="submission" date="2016-10" db="EMBL/GenBank/DDBJ databases">
        <title>CRISPR-Cas defence system in Roseofilum reptotaenium: evidence of a bacteriophage-cyanobacterium arms race in the coral black band disease.</title>
        <authorList>
            <person name="Buerger P."/>
            <person name="Wood-Charlson E.M."/>
            <person name="Weynberg K.D."/>
            <person name="Willis B."/>
            <person name="Van Oppen M.J."/>
        </authorList>
    </citation>
    <scope>NUCLEOTIDE SEQUENCE [LARGE SCALE GENOMIC DNA]</scope>
    <source>
        <strain evidence="1">AO1-A</strain>
    </source>
</reference>
<dbReference type="STRING" id="1925591.BI308_15930"/>
<accession>A0A1L9QPM7</accession>
<dbReference type="AlphaFoldDB" id="A0A1L9QPM7"/>